<dbReference type="EMBL" id="REFR01000012">
    <property type="protein sequence ID" value="RMB04803.1"/>
    <property type="molecule type" value="Genomic_DNA"/>
</dbReference>
<dbReference type="Proteomes" id="UP000271227">
    <property type="component" value="Unassembled WGS sequence"/>
</dbReference>
<evidence type="ECO:0000313" key="4">
    <source>
        <dbReference type="Proteomes" id="UP000271227"/>
    </source>
</evidence>
<name>A0A3M0CNH2_9PROT</name>
<dbReference type="InParanoid" id="A0A3M0CNH2"/>
<dbReference type="SMART" id="SM00465">
    <property type="entry name" value="GIYc"/>
    <property type="match status" value="1"/>
</dbReference>
<dbReference type="Pfam" id="PF22945">
    <property type="entry name" value="LEM-3_GIY-YIG"/>
    <property type="match status" value="1"/>
</dbReference>
<gene>
    <name evidence="3" type="ORF">BXY39_2368</name>
</gene>
<dbReference type="InterPro" id="IPR035901">
    <property type="entry name" value="GIY-YIG_endonuc_sf"/>
</dbReference>
<sequence>MGTMSEYRGNNKGLSDFLRYENRFYVYILRRPDGQEFYVGKGKKDRVFYHVREAQHETRYSSNPYKTNIIRSILKSGAQIIYEIDSLFEDEVLAYKRETQLIEKLKRLHEGGLLTNLAPGGGSTAGAAPHSKEKHRASLGGVPTDDSERAILNRFLLSLGQPKSICVKVVGRVTRPKPTQAFKHVTRKPTKRQALAIVASAIANGIELSSGCEVPRRFTHKGVDAFVENGVSRDIVTSGLAKVLPAEGPLYETFIIDTEGLADIIRLIGEKQLRSYGLI</sequence>
<accession>A0A3M0CNH2</accession>
<evidence type="ECO:0000259" key="2">
    <source>
        <dbReference type="PROSITE" id="PS50164"/>
    </source>
</evidence>
<reference evidence="3 4" key="1">
    <citation type="submission" date="2018-10" db="EMBL/GenBank/DDBJ databases">
        <title>Genomic Encyclopedia of Archaeal and Bacterial Type Strains, Phase II (KMG-II): from individual species to whole genera.</title>
        <authorList>
            <person name="Goeker M."/>
        </authorList>
    </citation>
    <scope>NUCLEOTIDE SEQUENCE [LARGE SCALE GENOMIC DNA]</scope>
    <source>
        <strain evidence="3 4">DSM 25217</strain>
    </source>
</reference>
<dbReference type="InterPro" id="IPR000305">
    <property type="entry name" value="GIY-YIG_endonuc"/>
</dbReference>
<evidence type="ECO:0000313" key="3">
    <source>
        <dbReference type="EMBL" id="RMB04803.1"/>
    </source>
</evidence>
<evidence type="ECO:0000256" key="1">
    <source>
        <dbReference type="SAM" id="MobiDB-lite"/>
    </source>
</evidence>
<proteinExistence type="predicted"/>
<keyword evidence="4" id="KW-1185">Reference proteome</keyword>
<feature type="domain" description="GIY-YIG" evidence="2">
    <location>
        <begin position="22"/>
        <end position="111"/>
    </location>
</feature>
<protein>
    <recommendedName>
        <fullName evidence="2">GIY-YIG domain-containing protein</fullName>
    </recommendedName>
</protein>
<organism evidence="3 4">
    <name type="scientific">Eilatimonas milleporae</name>
    <dbReference type="NCBI Taxonomy" id="911205"/>
    <lineage>
        <taxon>Bacteria</taxon>
        <taxon>Pseudomonadati</taxon>
        <taxon>Pseudomonadota</taxon>
        <taxon>Alphaproteobacteria</taxon>
        <taxon>Kordiimonadales</taxon>
        <taxon>Kordiimonadaceae</taxon>
        <taxon>Eilatimonas</taxon>
    </lineage>
</organism>
<dbReference type="OrthoDB" id="7594329at2"/>
<feature type="region of interest" description="Disordered" evidence="1">
    <location>
        <begin position="119"/>
        <end position="143"/>
    </location>
</feature>
<dbReference type="PROSITE" id="PS50164">
    <property type="entry name" value="GIY_YIG"/>
    <property type="match status" value="1"/>
</dbReference>
<dbReference type="RefSeq" id="WP_147453556.1">
    <property type="nucleotide sequence ID" value="NZ_REFR01000012.1"/>
</dbReference>
<comment type="caution">
    <text evidence="3">The sequence shown here is derived from an EMBL/GenBank/DDBJ whole genome shotgun (WGS) entry which is preliminary data.</text>
</comment>
<dbReference type="AlphaFoldDB" id="A0A3M0CNH2"/>
<dbReference type="CDD" id="cd10440">
    <property type="entry name" value="GIY-YIG_COG3680"/>
    <property type="match status" value="1"/>
</dbReference>
<dbReference type="SUPFAM" id="SSF82771">
    <property type="entry name" value="GIY-YIG endonuclease"/>
    <property type="match status" value="1"/>
</dbReference>